<dbReference type="Proteomes" id="UP000231292">
    <property type="component" value="Unassembled WGS sequence"/>
</dbReference>
<sequence length="58" mass="6679">LNCKRLNWNSACLDKGLCRREVCFSPEYKRMCCQVLIIEAEVTPGRLKFILVGENLGF</sequence>
<dbReference type="AlphaFoldDB" id="A0A2G9YJC2"/>
<feature type="non-terminal residue" evidence="1">
    <location>
        <position position="1"/>
    </location>
</feature>
<evidence type="ECO:0000313" key="1">
    <source>
        <dbReference type="EMBL" id="PIP19337.1"/>
    </source>
</evidence>
<gene>
    <name evidence="1" type="ORF">COX41_03395</name>
</gene>
<name>A0A2G9YJC2_9BACT</name>
<protein>
    <submittedName>
        <fullName evidence="1">Lactate utilization protein</fullName>
    </submittedName>
</protein>
<organism evidence="1 2">
    <name type="scientific">Candidatus Sherwoodlollariibacterium unditelluris</name>
    <dbReference type="NCBI Taxonomy" id="1974757"/>
    <lineage>
        <taxon>Bacteria</taxon>
        <taxon>Pseudomonadati</taxon>
        <taxon>Candidatus Omnitrophota</taxon>
        <taxon>Candidatus Sherwoodlollariibacterium</taxon>
    </lineage>
</organism>
<dbReference type="EMBL" id="PCRK01000081">
    <property type="protein sequence ID" value="PIP19337.1"/>
    <property type="molecule type" value="Genomic_DNA"/>
</dbReference>
<comment type="caution">
    <text evidence="1">The sequence shown here is derived from an EMBL/GenBank/DDBJ whole genome shotgun (WGS) entry which is preliminary data.</text>
</comment>
<proteinExistence type="predicted"/>
<evidence type="ECO:0000313" key="2">
    <source>
        <dbReference type="Proteomes" id="UP000231292"/>
    </source>
</evidence>
<reference evidence="1 2" key="1">
    <citation type="submission" date="2017-09" db="EMBL/GenBank/DDBJ databases">
        <title>Depth-based differentiation of microbial function through sediment-hosted aquifers and enrichment of novel symbionts in the deep terrestrial subsurface.</title>
        <authorList>
            <person name="Probst A.J."/>
            <person name="Ladd B."/>
            <person name="Jarett J.K."/>
            <person name="Geller-Mcgrath D.E."/>
            <person name="Sieber C.M."/>
            <person name="Emerson J.B."/>
            <person name="Anantharaman K."/>
            <person name="Thomas B.C."/>
            <person name="Malmstrom R."/>
            <person name="Stieglmeier M."/>
            <person name="Klingl A."/>
            <person name="Woyke T."/>
            <person name="Ryan C.M."/>
            <person name="Banfield J.F."/>
        </authorList>
    </citation>
    <scope>NUCLEOTIDE SEQUENCE [LARGE SCALE GENOMIC DNA]</scope>
    <source>
        <strain evidence="1">CG23_combo_of_CG06-09_8_20_14_all_41_10</strain>
    </source>
</reference>
<accession>A0A2G9YJC2</accession>